<feature type="transmembrane region" description="Helical" evidence="8">
    <location>
        <begin position="217"/>
        <end position="250"/>
    </location>
</feature>
<dbReference type="PANTHER" id="PTHR30472:SF19">
    <property type="entry name" value="PETROBACTIN IMPORT SYSTEM PERMEASE PROTEIN YCLO"/>
    <property type="match status" value="1"/>
</dbReference>
<keyword evidence="5 8" id="KW-0812">Transmembrane</keyword>
<feature type="transmembrane region" description="Helical" evidence="8">
    <location>
        <begin position="290"/>
        <end position="311"/>
    </location>
</feature>
<evidence type="ECO:0000313" key="9">
    <source>
        <dbReference type="EMBL" id="NYS47444.1"/>
    </source>
</evidence>
<keyword evidence="4" id="KW-1003">Cell membrane</keyword>
<feature type="transmembrane region" description="Helical" evidence="8">
    <location>
        <begin position="71"/>
        <end position="90"/>
    </location>
</feature>
<feature type="transmembrane region" description="Helical" evidence="8">
    <location>
        <begin position="6"/>
        <end position="27"/>
    </location>
</feature>
<dbReference type="Proteomes" id="UP000531840">
    <property type="component" value="Unassembled WGS sequence"/>
</dbReference>
<dbReference type="Pfam" id="PF01032">
    <property type="entry name" value="FecCD"/>
    <property type="match status" value="1"/>
</dbReference>
<reference evidence="9 10" key="1">
    <citation type="submission" date="2020-07" db="EMBL/GenBank/DDBJ databases">
        <title>MOT database genomes.</title>
        <authorList>
            <person name="Joseph S."/>
            <person name="Aduse-Opoku J."/>
            <person name="Hashim A."/>
            <person name="Wade W."/>
            <person name="Curtis M."/>
        </authorList>
    </citation>
    <scope>NUCLEOTIDE SEQUENCE [LARGE SCALE GENOMIC DNA]</scope>
    <source>
        <strain evidence="9 10">CIP 106318</strain>
    </source>
</reference>
<comment type="caution">
    <text evidence="9">The sequence shown here is derived from an EMBL/GenBank/DDBJ whole genome shotgun (WGS) entry which is preliminary data.</text>
</comment>
<accession>A0ABX2T1X1</accession>
<name>A0ABX2T1X1_9BACL</name>
<keyword evidence="6 8" id="KW-1133">Transmembrane helix</keyword>
<dbReference type="SUPFAM" id="SSF81345">
    <property type="entry name" value="ABC transporter involved in vitamin B12 uptake, BtuC"/>
    <property type="match status" value="1"/>
</dbReference>
<evidence type="ECO:0000256" key="3">
    <source>
        <dbReference type="ARBA" id="ARBA00022448"/>
    </source>
</evidence>
<feature type="transmembrane region" description="Helical" evidence="8">
    <location>
        <begin position="176"/>
        <end position="197"/>
    </location>
</feature>
<dbReference type="InterPro" id="IPR000522">
    <property type="entry name" value="ABC_transptr_permease_BtuC"/>
</dbReference>
<dbReference type="InterPro" id="IPR037294">
    <property type="entry name" value="ABC_BtuC-like"/>
</dbReference>
<sequence length="320" mass="36100">MQDKIILRKIAIMVILALVVVSCYIFIDFQSQYILNLRIRKICAILLVCYATAYSTVAFQSITNNNILTPSIMGLESLYIFIQTLAIYFVGSSQLSKMTTIFEFIFSLFLMIIFSLLVYVVLFEKLSSNVNMVVLSGMIIGGLFSSLSNFMQVLLDPNEYLILQGKIFASFNTIGYTYLNISAVIILIVLILSIFFMKKLDVLSLGKKTAISLGLNYSLLVKIIFVLITLLVSISTVLVGPMTFLGIIVVSITRHYLHTYKHVYKTICATLIGIILVVFSMIIMERIFSYNTAVSIIINFVGGIYFVYLIIKENKKNVRN</sequence>
<keyword evidence="3" id="KW-0813">Transport</keyword>
<comment type="similarity">
    <text evidence="2">Belongs to the binding-protein-dependent transport system permease family. FecCD subfamily.</text>
</comment>
<keyword evidence="10" id="KW-1185">Reference proteome</keyword>
<evidence type="ECO:0000256" key="6">
    <source>
        <dbReference type="ARBA" id="ARBA00022989"/>
    </source>
</evidence>
<feature type="transmembrane region" description="Helical" evidence="8">
    <location>
        <begin position="134"/>
        <end position="155"/>
    </location>
</feature>
<comment type="subcellular location">
    <subcellularLocation>
        <location evidence="1">Cell membrane</location>
        <topology evidence="1">Multi-pass membrane protein</topology>
    </subcellularLocation>
</comment>
<dbReference type="PANTHER" id="PTHR30472">
    <property type="entry name" value="FERRIC ENTEROBACTIN TRANSPORT SYSTEM PERMEASE PROTEIN"/>
    <property type="match status" value="1"/>
</dbReference>
<evidence type="ECO:0000256" key="5">
    <source>
        <dbReference type="ARBA" id="ARBA00022692"/>
    </source>
</evidence>
<evidence type="ECO:0000256" key="8">
    <source>
        <dbReference type="SAM" id="Phobius"/>
    </source>
</evidence>
<evidence type="ECO:0000256" key="7">
    <source>
        <dbReference type="ARBA" id="ARBA00023136"/>
    </source>
</evidence>
<protein>
    <submittedName>
        <fullName evidence="9">Iron chelate uptake ABC transporter family permease subunit</fullName>
    </submittedName>
</protein>
<feature type="transmembrane region" description="Helical" evidence="8">
    <location>
        <begin position="262"/>
        <end position="284"/>
    </location>
</feature>
<evidence type="ECO:0000256" key="2">
    <source>
        <dbReference type="ARBA" id="ARBA00007935"/>
    </source>
</evidence>
<dbReference type="EMBL" id="JACBYF010000006">
    <property type="protein sequence ID" value="NYS47444.1"/>
    <property type="molecule type" value="Genomic_DNA"/>
</dbReference>
<feature type="transmembrane region" description="Helical" evidence="8">
    <location>
        <begin position="39"/>
        <end position="59"/>
    </location>
</feature>
<gene>
    <name evidence="9" type="ORF">HZY85_04445</name>
</gene>
<evidence type="ECO:0000256" key="1">
    <source>
        <dbReference type="ARBA" id="ARBA00004651"/>
    </source>
</evidence>
<dbReference type="Gene3D" id="1.10.3470.10">
    <property type="entry name" value="ABC transporter involved in vitamin B12 uptake, BtuC"/>
    <property type="match status" value="1"/>
</dbReference>
<dbReference type="CDD" id="cd06550">
    <property type="entry name" value="TM_ABC_iron-siderophores_like"/>
    <property type="match status" value="1"/>
</dbReference>
<keyword evidence="7 8" id="KW-0472">Membrane</keyword>
<dbReference type="PROSITE" id="PS51257">
    <property type="entry name" value="PROKAR_LIPOPROTEIN"/>
    <property type="match status" value="1"/>
</dbReference>
<organism evidence="9 10">
    <name type="scientific">Gemelliphila palaticanis</name>
    <dbReference type="NCBI Taxonomy" id="81950"/>
    <lineage>
        <taxon>Bacteria</taxon>
        <taxon>Bacillati</taxon>
        <taxon>Bacillota</taxon>
        <taxon>Bacilli</taxon>
        <taxon>Bacillales</taxon>
        <taxon>Gemellaceae</taxon>
        <taxon>Gemelliphila</taxon>
    </lineage>
</organism>
<dbReference type="RefSeq" id="WP_179941229.1">
    <property type="nucleotide sequence ID" value="NZ_JACBYF010000006.1"/>
</dbReference>
<evidence type="ECO:0000256" key="4">
    <source>
        <dbReference type="ARBA" id="ARBA00022475"/>
    </source>
</evidence>
<evidence type="ECO:0000313" key="10">
    <source>
        <dbReference type="Proteomes" id="UP000531840"/>
    </source>
</evidence>
<feature type="transmembrane region" description="Helical" evidence="8">
    <location>
        <begin position="102"/>
        <end position="122"/>
    </location>
</feature>
<proteinExistence type="inferred from homology"/>